<dbReference type="InterPro" id="IPR027275">
    <property type="entry name" value="PRC-brl_dom"/>
</dbReference>
<evidence type="ECO:0000259" key="1">
    <source>
        <dbReference type="Pfam" id="PF05239"/>
    </source>
</evidence>
<dbReference type="SUPFAM" id="SSF50346">
    <property type="entry name" value="PRC-barrel domain"/>
    <property type="match status" value="1"/>
</dbReference>
<protein>
    <submittedName>
        <fullName evidence="2">PRC-barrel domain-containing protein</fullName>
    </submittedName>
</protein>
<dbReference type="EMBL" id="JBFAUK010000023">
    <property type="protein sequence ID" value="MEV5509656.1"/>
    <property type="molecule type" value="Genomic_DNA"/>
</dbReference>
<organism evidence="2 3">
    <name type="scientific">Streptomyces orinoci</name>
    <name type="common">Streptoverticillium orinoci</name>
    <dbReference type="NCBI Taxonomy" id="67339"/>
    <lineage>
        <taxon>Bacteria</taxon>
        <taxon>Bacillati</taxon>
        <taxon>Actinomycetota</taxon>
        <taxon>Actinomycetes</taxon>
        <taxon>Kitasatosporales</taxon>
        <taxon>Streptomycetaceae</taxon>
        <taxon>Streptomyces</taxon>
    </lineage>
</organism>
<proteinExistence type="predicted"/>
<gene>
    <name evidence="2" type="ORF">AB0L16_25005</name>
</gene>
<reference evidence="2 3" key="1">
    <citation type="submission" date="2024-06" db="EMBL/GenBank/DDBJ databases">
        <title>The Natural Products Discovery Center: Release of the First 8490 Sequenced Strains for Exploring Actinobacteria Biosynthetic Diversity.</title>
        <authorList>
            <person name="Kalkreuter E."/>
            <person name="Kautsar S.A."/>
            <person name="Yang D."/>
            <person name="Bader C.D."/>
            <person name="Teijaro C.N."/>
            <person name="Fluegel L."/>
            <person name="Davis C.M."/>
            <person name="Simpson J.R."/>
            <person name="Lauterbach L."/>
            <person name="Steele A.D."/>
            <person name="Gui C."/>
            <person name="Meng S."/>
            <person name="Li G."/>
            <person name="Viehrig K."/>
            <person name="Ye F."/>
            <person name="Su P."/>
            <person name="Kiefer A.F."/>
            <person name="Nichols A."/>
            <person name="Cepeda A.J."/>
            <person name="Yan W."/>
            <person name="Fan B."/>
            <person name="Jiang Y."/>
            <person name="Adhikari A."/>
            <person name="Zheng C.-J."/>
            <person name="Schuster L."/>
            <person name="Cowan T.M."/>
            <person name="Smanski M.J."/>
            <person name="Chevrette M.G."/>
            <person name="De Carvalho L.P.S."/>
            <person name="Shen B."/>
        </authorList>
    </citation>
    <scope>NUCLEOTIDE SEQUENCE [LARGE SCALE GENOMIC DNA]</scope>
    <source>
        <strain evidence="2 3">NPDC052347</strain>
    </source>
</reference>
<dbReference type="Proteomes" id="UP001552594">
    <property type="component" value="Unassembled WGS sequence"/>
</dbReference>
<feature type="domain" description="PRC-barrel" evidence="1">
    <location>
        <begin position="2"/>
        <end position="67"/>
    </location>
</feature>
<comment type="caution">
    <text evidence="2">The sequence shown here is derived from an EMBL/GenBank/DDBJ whole genome shotgun (WGS) entry which is preliminary data.</text>
</comment>
<dbReference type="Gene3D" id="2.30.30.240">
    <property type="entry name" value="PRC-barrel domain"/>
    <property type="match status" value="1"/>
</dbReference>
<dbReference type="RefSeq" id="WP_241561165.1">
    <property type="nucleotide sequence ID" value="NZ_JBFAUK010000023.1"/>
</dbReference>
<dbReference type="InterPro" id="IPR011033">
    <property type="entry name" value="PRC_barrel-like_sf"/>
</dbReference>
<name>A0ABV3K3C3_STRON</name>
<evidence type="ECO:0000313" key="3">
    <source>
        <dbReference type="Proteomes" id="UP001552594"/>
    </source>
</evidence>
<evidence type="ECO:0000313" key="2">
    <source>
        <dbReference type="EMBL" id="MEV5509656.1"/>
    </source>
</evidence>
<sequence>MMILLSQVKGLRVVTAEEAVELGTVDSLTLDPATGGISRLRLAHGGRVSGVAWPDVRAVGPDAVIVSSADTLSPAPAQDSGRPEVVGARVLTELGDEQGTVKDIGFDPVTGLVQTVYTTLGSVAGEQLRGLGDYALVVRAG</sequence>
<dbReference type="Pfam" id="PF05239">
    <property type="entry name" value="PRC"/>
    <property type="match status" value="1"/>
</dbReference>
<keyword evidence="3" id="KW-1185">Reference proteome</keyword>
<accession>A0ABV3K3C3</accession>